<evidence type="ECO:0000256" key="4">
    <source>
        <dbReference type="ARBA" id="ARBA00023136"/>
    </source>
</evidence>
<dbReference type="GO" id="GO:0032418">
    <property type="term" value="P:lysosome localization"/>
    <property type="evidence" value="ECO:0007669"/>
    <property type="project" value="InterPro"/>
</dbReference>
<dbReference type="InterPro" id="IPR018780">
    <property type="entry name" value="TBORCS5"/>
</dbReference>
<evidence type="ECO:0000313" key="9">
    <source>
        <dbReference type="WBParaSite" id="TCNE_0001069301-mRNA-1"/>
    </source>
</evidence>
<organism evidence="8 9">
    <name type="scientific">Toxocara canis</name>
    <name type="common">Canine roundworm</name>
    <dbReference type="NCBI Taxonomy" id="6265"/>
    <lineage>
        <taxon>Eukaryota</taxon>
        <taxon>Metazoa</taxon>
        <taxon>Ecdysozoa</taxon>
        <taxon>Nematoda</taxon>
        <taxon>Chromadorea</taxon>
        <taxon>Rhabditida</taxon>
        <taxon>Spirurina</taxon>
        <taxon>Ascaridomorpha</taxon>
        <taxon>Ascaridoidea</taxon>
        <taxon>Toxocaridae</taxon>
        <taxon>Toxocara</taxon>
    </lineage>
</organism>
<accession>A0A183UQC3</accession>
<evidence type="ECO:0000256" key="2">
    <source>
        <dbReference type="ARBA" id="ARBA00010235"/>
    </source>
</evidence>
<dbReference type="CDD" id="cd22789">
    <property type="entry name" value="BORCS5-like"/>
    <property type="match status" value="1"/>
</dbReference>
<sequence length="309" mass="34288">MTQVPRLASLNYTLVTRDRDWIAHQLPRECIAVPREHLPDPDSENLPSSINRQGQARVMGNEQSAANGSGVSTSLSFLAGRKETSLKRTGHVVVVRPGTDPLPNPAEDEFLKRFAEIPKFYPILRSALNQPGLRDPPDITMKLSPRPILKFAYRLQDHLAQCALTVASEQDALTAVIKNVDYALSSIIIKLTERKKRFDRLAGELQRARELQAQIINVRFLLQDVVPCVETLNEILPVDERLPPLNLGRVLERTPVISSGESSPEQNALSRAICISDAVATSSVTATLHIEPIEELTVIDKPATPQRRP</sequence>
<evidence type="ECO:0000256" key="1">
    <source>
        <dbReference type="ARBA" id="ARBA00004122"/>
    </source>
</evidence>
<dbReference type="GO" id="GO:0030672">
    <property type="term" value="C:synaptic vesicle membrane"/>
    <property type="evidence" value="ECO:0007669"/>
    <property type="project" value="TreeGrafter"/>
</dbReference>
<dbReference type="Proteomes" id="UP000050794">
    <property type="component" value="Unassembled WGS sequence"/>
</dbReference>
<dbReference type="GO" id="GO:0099078">
    <property type="term" value="C:BORC complex"/>
    <property type="evidence" value="ECO:0007669"/>
    <property type="project" value="TreeGrafter"/>
</dbReference>
<evidence type="ECO:0000256" key="5">
    <source>
        <dbReference type="ARBA" id="ARBA00023228"/>
    </source>
</evidence>
<comment type="similarity">
    <text evidence="2">Belongs to the BORCS5 family.</text>
</comment>
<evidence type="ECO:0000256" key="6">
    <source>
        <dbReference type="ARBA" id="ARBA00023288"/>
    </source>
</evidence>
<dbReference type="PANTHER" id="PTHR31634">
    <property type="entry name" value="BLOC-1-RELATED COMPLEX SUBUNIT 5"/>
    <property type="match status" value="1"/>
</dbReference>
<gene>
    <name evidence="7" type="ORF">TCNE_LOCUS10693</name>
</gene>
<dbReference type="Pfam" id="PF10158">
    <property type="entry name" value="LOH1CR12"/>
    <property type="match status" value="1"/>
</dbReference>
<keyword evidence="6" id="KW-0449">Lipoprotein</keyword>
<dbReference type="GO" id="GO:1903744">
    <property type="term" value="P:positive regulation of anterograde synaptic vesicle transport"/>
    <property type="evidence" value="ECO:0007669"/>
    <property type="project" value="TreeGrafter"/>
</dbReference>
<dbReference type="WBParaSite" id="TCNE_0001069301-mRNA-1">
    <property type="protein sequence ID" value="TCNE_0001069301-mRNA-1"/>
    <property type="gene ID" value="TCNE_0001069301"/>
</dbReference>
<evidence type="ECO:0000256" key="3">
    <source>
        <dbReference type="ARBA" id="ARBA00022300"/>
    </source>
</evidence>
<keyword evidence="5" id="KW-0458">Lysosome</keyword>
<dbReference type="EMBL" id="UYWY01020585">
    <property type="protein sequence ID" value="VDM42014.1"/>
    <property type="molecule type" value="Genomic_DNA"/>
</dbReference>
<proteinExistence type="inferred from homology"/>
<keyword evidence="8" id="KW-1185">Reference proteome</keyword>
<keyword evidence="4" id="KW-0472">Membrane</keyword>
<dbReference type="GO" id="GO:0072384">
    <property type="term" value="P:organelle transport along microtubule"/>
    <property type="evidence" value="ECO:0007669"/>
    <property type="project" value="TreeGrafter"/>
</dbReference>
<reference evidence="9" key="1">
    <citation type="submission" date="2016-06" db="UniProtKB">
        <authorList>
            <consortium name="WormBaseParasite"/>
        </authorList>
    </citation>
    <scope>IDENTIFICATION</scope>
</reference>
<dbReference type="GO" id="GO:0098574">
    <property type="term" value="C:cytoplasmic side of lysosomal membrane"/>
    <property type="evidence" value="ECO:0007669"/>
    <property type="project" value="TreeGrafter"/>
</dbReference>
<evidence type="ECO:0000313" key="7">
    <source>
        <dbReference type="EMBL" id="VDM42014.1"/>
    </source>
</evidence>
<evidence type="ECO:0000313" key="8">
    <source>
        <dbReference type="Proteomes" id="UP000050794"/>
    </source>
</evidence>
<name>A0A183UQC3_TOXCA</name>
<protein>
    <recommendedName>
        <fullName evidence="3">BLOC-1-related complex subunit 5</fullName>
    </recommendedName>
</protein>
<reference evidence="7 8" key="2">
    <citation type="submission" date="2018-11" db="EMBL/GenBank/DDBJ databases">
        <authorList>
            <consortium name="Pathogen Informatics"/>
        </authorList>
    </citation>
    <scope>NUCLEOTIDE SEQUENCE [LARGE SCALE GENOMIC DNA]</scope>
</reference>
<comment type="subcellular location">
    <subcellularLocation>
        <location evidence="1">Lysosome membrane</location>
        <topology evidence="1">Lipid-anchor</topology>
        <orientation evidence="1">Cytoplasmic side</orientation>
    </subcellularLocation>
</comment>
<dbReference type="PANTHER" id="PTHR31634:SF2">
    <property type="entry name" value="BLOC-1-RELATED COMPLEX SUBUNIT 5"/>
    <property type="match status" value="1"/>
</dbReference>
<dbReference type="AlphaFoldDB" id="A0A183UQC3"/>